<comment type="caution">
    <text evidence="10">The sequence shown here is derived from an EMBL/GenBank/DDBJ whole genome shotgun (WGS) entry which is preliminary data.</text>
</comment>
<evidence type="ECO:0000256" key="4">
    <source>
        <dbReference type="ARBA" id="ARBA00022840"/>
    </source>
</evidence>
<feature type="transmembrane region" description="Helical" evidence="7">
    <location>
        <begin position="88"/>
        <end position="105"/>
    </location>
</feature>
<dbReference type="GO" id="GO:0005524">
    <property type="term" value="F:ATP binding"/>
    <property type="evidence" value="ECO:0007669"/>
    <property type="project" value="UniProtKB-KW"/>
</dbReference>
<dbReference type="GO" id="GO:0034040">
    <property type="term" value="F:ATPase-coupled lipid transmembrane transporter activity"/>
    <property type="evidence" value="ECO:0007669"/>
    <property type="project" value="TreeGrafter"/>
</dbReference>
<dbReference type="Pfam" id="PF00664">
    <property type="entry name" value="ABC_membrane"/>
    <property type="match status" value="1"/>
</dbReference>
<evidence type="ECO:0000259" key="9">
    <source>
        <dbReference type="PROSITE" id="PS50929"/>
    </source>
</evidence>
<dbReference type="OrthoDB" id="5288711at2"/>
<feature type="domain" description="ABC transporter" evidence="8">
    <location>
        <begin position="367"/>
        <end position="593"/>
    </location>
</feature>
<dbReference type="InterPro" id="IPR003593">
    <property type="entry name" value="AAA+_ATPase"/>
</dbReference>
<organism evidence="10 11">
    <name type="scientific">Sphingomonas baiyangensis</name>
    <dbReference type="NCBI Taxonomy" id="2572576"/>
    <lineage>
        <taxon>Bacteria</taxon>
        <taxon>Pseudomonadati</taxon>
        <taxon>Pseudomonadota</taxon>
        <taxon>Alphaproteobacteria</taxon>
        <taxon>Sphingomonadales</taxon>
        <taxon>Sphingomonadaceae</taxon>
        <taxon>Sphingomonas</taxon>
    </lineage>
</organism>
<dbReference type="RefSeq" id="WP_136943800.1">
    <property type="nucleotide sequence ID" value="NZ_SWKR01000002.1"/>
</dbReference>
<evidence type="ECO:0000256" key="2">
    <source>
        <dbReference type="ARBA" id="ARBA00022692"/>
    </source>
</evidence>
<evidence type="ECO:0000256" key="5">
    <source>
        <dbReference type="ARBA" id="ARBA00022989"/>
    </source>
</evidence>
<evidence type="ECO:0000256" key="7">
    <source>
        <dbReference type="SAM" id="Phobius"/>
    </source>
</evidence>
<dbReference type="InterPro" id="IPR003439">
    <property type="entry name" value="ABC_transporter-like_ATP-bd"/>
</dbReference>
<dbReference type="Gene3D" id="1.20.1560.10">
    <property type="entry name" value="ABC transporter type 1, transmembrane domain"/>
    <property type="match status" value="1"/>
</dbReference>
<keyword evidence="3" id="KW-0547">Nucleotide-binding</keyword>
<dbReference type="InterPro" id="IPR036640">
    <property type="entry name" value="ABC1_TM_sf"/>
</dbReference>
<feature type="transmembrane region" description="Helical" evidence="7">
    <location>
        <begin position="166"/>
        <end position="186"/>
    </location>
</feature>
<dbReference type="PANTHER" id="PTHR24221">
    <property type="entry name" value="ATP-BINDING CASSETTE SUB-FAMILY B"/>
    <property type="match status" value="1"/>
</dbReference>
<dbReference type="SUPFAM" id="SSF52540">
    <property type="entry name" value="P-loop containing nucleoside triphosphate hydrolases"/>
    <property type="match status" value="1"/>
</dbReference>
<dbReference type="SUPFAM" id="SSF90123">
    <property type="entry name" value="ABC transporter transmembrane region"/>
    <property type="match status" value="1"/>
</dbReference>
<dbReference type="EMBL" id="SWKR01000002">
    <property type="protein sequence ID" value="TKD51865.1"/>
    <property type="molecule type" value="Genomic_DNA"/>
</dbReference>
<dbReference type="PROSITE" id="PS50893">
    <property type="entry name" value="ABC_TRANSPORTER_2"/>
    <property type="match status" value="1"/>
</dbReference>
<comment type="subcellular location">
    <subcellularLocation>
        <location evidence="1">Cell membrane</location>
        <topology evidence="1">Multi-pass membrane protein</topology>
    </subcellularLocation>
</comment>
<dbReference type="PANTHER" id="PTHR24221:SF654">
    <property type="entry name" value="ATP-BINDING CASSETTE SUB-FAMILY B MEMBER 6"/>
    <property type="match status" value="1"/>
</dbReference>
<dbReference type="GO" id="GO:0005886">
    <property type="term" value="C:plasma membrane"/>
    <property type="evidence" value="ECO:0007669"/>
    <property type="project" value="UniProtKB-SubCell"/>
</dbReference>
<evidence type="ECO:0000259" key="8">
    <source>
        <dbReference type="PROSITE" id="PS50893"/>
    </source>
</evidence>
<dbReference type="InterPro" id="IPR011527">
    <property type="entry name" value="ABC1_TM_dom"/>
</dbReference>
<feature type="transmembrane region" description="Helical" evidence="7">
    <location>
        <begin position="294"/>
        <end position="315"/>
    </location>
</feature>
<keyword evidence="4 10" id="KW-0067">ATP-binding</keyword>
<sequence length="595" mass="62951">MTQRPPFPRDAGVLAADAGLVRALHRHLGRALWTTSVIVLLAAIAEGVGLVALAPLLAVATGAGENRWWRTIEAVLARMGVDTADGRLVVIVVAFALLLLARGLLLRWRDLRLAAHNLDFADQLRIQVIGALARAPWQRLPAARRSDIEHAMHADIRRVQNGSLQALRGGASLVLALAQAIAALVLSWQLALVALGALVLVAAPLVPRIVASRRLGQEATQHGREAHEVLARLLTGLKLFKAHGREAAFVADYDDRLATMRGRALAFATAQADVAFLTQLGAGLVLAVVTLAGVLWLGLPVALIGLFVVIFARLAQQAFALIRGAQAYAHMLPAFESLRALKAGMPQPLTTTSGDPREGGGVGAMRVSLAGIFYAAGPGQPPILRGIDLDLAAGEVVALVGPSGGGKTTLVDIAIGMLAPDRGTVAIDGHMIGGDLPPRLRDAIAYVPQEAIFFDGDVRRNMRALAPDADDATIGAALRLVEADTISAIAAHGLDARLGDLGQRFSGGERQRLALARALLRQPRLLVLDEAMSALDRALEARIFARLASNLAGRATILLVTHRLPEAAGIERVMQLDDGRLRDVTRDYLSDRGAG</sequence>
<evidence type="ECO:0000256" key="3">
    <source>
        <dbReference type="ARBA" id="ARBA00022741"/>
    </source>
</evidence>
<name>A0A4U1L6G0_9SPHN</name>
<keyword evidence="6 7" id="KW-0472">Membrane</keyword>
<evidence type="ECO:0000256" key="6">
    <source>
        <dbReference type="ARBA" id="ARBA00023136"/>
    </source>
</evidence>
<evidence type="ECO:0000313" key="11">
    <source>
        <dbReference type="Proteomes" id="UP000309138"/>
    </source>
</evidence>
<feature type="transmembrane region" description="Helical" evidence="7">
    <location>
        <begin position="32"/>
        <end position="60"/>
    </location>
</feature>
<dbReference type="PROSITE" id="PS50929">
    <property type="entry name" value="ABC_TM1F"/>
    <property type="match status" value="1"/>
</dbReference>
<dbReference type="GO" id="GO:0140359">
    <property type="term" value="F:ABC-type transporter activity"/>
    <property type="evidence" value="ECO:0007669"/>
    <property type="project" value="InterPro"/>
</dbReference>
<protein>
    <submittedName>
        <fullName evidence="10">ATP-binding cassette domain-containing protein</fullName>
    </submittedName>
</protein>
<evidence type="ECO:0000256" key="1">
    <source>
        <dbReference type="ARBA" id="ARBA00004651"/>
    </source>
</evidence>
<dbReference type="InterPro" id="IPR039421">
    <property type="entry name" value="Type_1_exporter"/>
</dbReference>
<proteinExistence type="predicted"/>
<keyword evidence="11" id="KW-1185">Reference proteome</keyword>
<dbReference type="InterPro" id="IPR027417">
    <property type="entry name" value="P-loop_NTPase"/>
</dbReference>
<evidence type="ECO:0000313" key="10">
    <source>
        <dbReference type="EMBL" id="TKD51865.1"/>
    </source>
</evidence>
<reference evidence="10 11" key="1">
    <citation type="submission" date="2019-04" db="EMBL/GenBank/DDBJ databases">
        <authorList>
            <person name="Yang Y."/>
            <person name="Wei D."/>
        </authorList>
    </citation>
    <scope>NUCLEOTIDE SEQUENCE [LARGE SCALE GENOMIC DNA]</scope>
    <source>
        <strain evidence="10 11">L-1-4w-11</strain>
    </source>
</reference>
<feature type="domain" description="ABC transmembrane type-1" evidence="9">
    <location>
        <begin position="37"/>
        <end position="330"/>
    </location>
</feature>
<dbReference type="Pfam" id="PF00005">
    <property type="entry name" value="ABC_tran"/>
    <property type="match status" value="1"/>
</dbReference>
<dbReference type="Proteomes" id="UP000309138">
    <property type="component" value="Unassembled WGS sequence"/>
</dbReference>
<feature type="transmembrane region" description="Helical" evidence="7">
    <location>
        <begin position="192"/>
        <end position="211"/>
    </location>
</feature>
<keyword evidence="5 7" id="KW-1133">Transmembrane helix</keyword>
<accession>A0A4U1L6G0</accession>
<dbReference type="SMART" id="SM00382">
    <property type="entry name" value="AAA"/>
    <property type="match status" value="1"/>
</dbReference>
<gene>
    <name evidence="10" type="ORF">FBR43_14780</name>
</gene>
<keyword evidence="2 7" id="KW-0812">Transmembrane</keyword>
<dbReference type="PROSITE" id="PS00211">
    <property type="entry name" value="ABC_TRANSPORTER_1"/>
    <property type="match status" value="1"/>
</dbReference>
<dbReference type="InterPro" id="IPR017871">
    <property type="entry name" value="ABC_transporter-like_CS"/>
</dbReference>
<dbReference type="AlphaFoldDB" id="A0A4U1L6G0"/>
<dbReference type="Gene3D" id="3.40.50.300">
    <property type="entry name" value="P-loop containing nucleotide triphosphate hydrolases"/>
    <property type="match status" value="1"/>
</dbReference>
<dbReference type="GO" id="GO:0016887">
    <property type="term" value="F:ATP hydrolysis activity"/>
    <property type="evidence" value="ECO:0007669"/>
    <property type="project" value="InterPro"/>
</dbReference>